<dbReference type="RefSeq" id="WP_011745276.1">
    <property type="nucleotide sequence ID" value="NC_008639.1"/>
</dbReference>
<dbReference type="InterPro" id="IPR011604">
    <property type="entry name" value="PDDEXK-like_dom_sf"/>
</dbReference>
<comment type="cofactor">
    <cofactor evidence="1">
        <name>[4Fe-4S] cluster</name>
        <dbReference type="ChEBI" id="CHEBI:49883"/>
    </cofactor>
</comment>
<dbReference type="GO" id="GO:0051607">
    <property type="term" value="P:defense response to virus"/>
    <property type="evidence" value="ECO:0007669"/>
    <property type="project" value="UniProtKB-KW"/>
</dbReference>
<evidence type="ECO:0000313" key="16">
    <source>
        <dbReference type="Proteomes" id="UP000008701"/>
    </source>
</evidence>
<keyword evidence="5 13" id="KW-0540">Nuclease</keyword>
<feature type="domain" description="DUF83" evidence="14">
    <location>
        <begin position="11"/>
        <end position="188"/>
    </location>
</feature>
<evidence type="ECO:0000256" key="1">
    <source>
        <dbReference type="ARBA" id="ARBA00001966"/>
    </source>
</evidence>
<dbReference type="GO" id="GO:0051536">
    <property type="term" value="F:iron-sulfur cluster binding"/>
    <property type="evidence" value="ECO:0007669"/>
    <property type="project" value="UniProtKB-KW"/>
</dbReference>
<dbReference type="eggNOG" id="COG1468">
    <property type="taxonomic scope" value="Bacteria"/>
</dbReference>
<keyword evidence="6 13" id="KW-0479">Metal-binding</keyword>
<gene>
    <name evidence="15" type="ordered locus">Cpha266_1432</name>
</gene>
<accession>A1BGD3</accession>
<keyword evidence="12 13" id="KW-0464">Manganese</keyword>
<proteinExistence type="inferred from homology"/>
<keyword evidence="11 13" id="KW-0051">Antiviral defense</keyword>
<dbReference type="EC" id="3.1.12.1" evidence="3 13"/>
<comment type="similarity">
    <text evidence="2 13">Belongs to the CRISPR-associated exonuclease Cas4 family.</text>
</comment>
<dbReference type="EMBL" id="CP000492">
    <property type="protein sequence ID" value="ABL65460.1"/>
    <property type="molecule type" value="Genomic_DNA"/>
</dbReference>
<dbReference type="Gene3D" id="3.90.320.10">
    <property type="match status" value="1"/>
</dbReference>
<dbReference type="InterPro" id="IPR051827">
    <property type="entry name" value="Cas4_exonuclease"/>
</dbReference>
<dbReference type="CDD" id="cd09637">
    <property type="entry name" value="Cas4_I-A_I-B_I-C_I-D_II-B"/>
    <property type="match status" value="1"/>
</dbReference>
<evidence type="ECO:0000313" key="15">
    <source>
        <dbReference type="EMBL" id="ABL65460.1"/>
    </source>
</evidence>
<dbReference type="GO" id="GO:0004527">
    <property type="term" value="F:exonuclease activity"/>
    <property type="evidence" value="ECO:0007669"/>
    <property type="project" value="UniProtKB-KW"/>
</dbReference>
<keyword evidence="16" id="KW-1185">Reference proteome</keyword>
<organism evidence="15 16">
    <name type="scientific">Chlorobium phaeobacteroides (strain DSM 266 / SMG 266 / 2430)</name>
    <dbReference type="NCBI Taxonomy" id="290317"/>
    <lineage>
        <taxon>Bacteria</taxon>
        <taxon>Pseudomonadati</taxon>
        <taxon>Chlorobiota</taxon>
        <taxon>Chlorobiia</taxon>
        <taxon>Chlorobiales</taxon>
        <taxon>Chlorobiaceae</taxon>
        <taxon>Chlorobium/Pelodictyon group</taxon>
        <taxon>Chlorobium</taxon>
    </lineage>
</organism>
<dbReference type="PANTHER" id="PTHR36531:SF6">
    <property type="entry name" value="DNA REPLICATION ATP-DEPENDENT HELICASE_NUCLEASE DNA2"/>
    <property type="match status" value="1"/>
</dbReference>
<dbReference type="InterPro" id="IPR022765">
    <property type="entry name" value="Dna2/Cas4_DUF83"/>
</dbReference>
<evidence type="ECO:0000256" key="12">
    <source>
        <dbReference type="ARBA" id="ARBA00023211"/>
    </source>
</evidence>
<evidence type="ECO:0000256" key="11">
    <source>
        <dbReference type="ARBA" id="ARBA00023118"/>
    </source>
</evidence>
<dbReference type="Proteomes" id="UP000008701">
    <property type="component" value="Chromosome"/>
</dbReference>
<dbReference type="Pfam" id="PF01930">
    <property type="entry name" value="Cas_Cas4"/>
    <property type="match status" value="1"/>
</dbReference>
<protein>
    <recommendedName>
        <fullName evidence="4 13">CRISPR-associated exonuclease Cas4</fullName>
        <ecNumber evidence="3 13">3.1.12.1</ecNumber>
    </recommendedName>
</protein>
<dbReference type="HOGENOM" id="CLU_102055_1_1_10"/>
<keyword evidence="8 13" id="KW-0269">Exonuclease</keyword>
<dbReference type="KEGG" id="cph:Cpha266_1432"/>
<keyword evidence="9 13" id="KW-0408">Iron</keyword>
<evidence type="ECO:0000256" key="4">
    <source>
        <dbReference type="ARBA" id="ARBA00020049"/>
    </source>
</evidence>
<evidence type="ECO:0000256" key="13">
    <source>
        <dbReference type="RuleBase" id="RU365022"/>
    </source>
</evidence>
<name>A1BGD3_CHLPD</name>
<dbReference type="InterPro" id="IPR013343">
    <property type="entry name" value="CRISPR-assoc_prot_Cas4"/>
</dbReference>
<comment type="cofactor">
    <cofactor evidence="13">
        <name>Mg(2+)</name>
        <dbReference type="ChEBI" id="CHEBI:18420"/>
    </cofactor>
    <cofactor evidence="13">
        <name>Mn(2+)</name>
        <dbReference type="ChEBI" id="CHEBI:29035"/>
    </cofactor>
    <text evidence="13">Mg(2+) or Mn(2+) required for ssDNA cleavage activity.</text>
</comment>
<dbReference type="NCBIfam" id="TIGR00372">
    <property type="entry name" value="cas4"/>
    <property type="match status" value="1"/>
</dbReference>
<evidence type="ECO:0000256" key="2">
    <source>
        <dbReference type="ARBA" id="ARBA00009189"/>
    </source>
</evidence>
<dbReference type="STRING" id="290317.Cpha266_1432"/>
<evidence type="ECO:0000256" key="9">
    <source>
        <dbReference type="ARBA" id="ARBA00023004"/>
    </source>
</evidence>
<keyword evidence="7 13" id="KW-0378">Hydrolase</keyword>
<evidence type="ECO:0000259" key="14">
    <source>
        <dbReference type="Pfam" id="PF01930"/>
    </source>
</evidence>
<dbReference type="GO" id="GO:0046872">
    <property type="term" value="F:metal ion binding"/>
    <property type="evidence" value="ECO:0007669"/>
    <property type="project" value="UniProtKB-KW"/>
</dbReference>
<evidence type="ECO:0000256" key="10">
    <source>
        <dbReference type="ARBA" id="ARBA00023014"/>
    </source>
</evidence>
<comment type="function">
    <text evidence="13">CRISPR (clustered regularly interspaced short palindromic repeat) is an adaptive immune system that provides protection against mobile genetic elements (viruses, transposable elements and conjugative plasmids). CRISPR clusters contain sequences complementary to antecedent mobile elements and target invading nucleic acids. CRISPR clusters are transcribed and processed into CRISPR RNA (crRNA).</text>
</comment>
<dbReference type="AlphaFoldDB" id="A1BGD3"/>
<dbReference type="OrthoDB" id="9781776at2"/>
<reference evidence="15 16" key="1">
    <citation type="submission" date="2006-12" db="EMBL/GenBank/DDBJ databases">
        <title>Complete sequence of Chlorobium phaeobacteroides DSM 266.</title>
        <authorList>
            <consortium name="US DOE Joint Genome Institute"/>
            <person name="Copeland A."/>
            <person name="Lucas S."/>
            <person name="Lapidus A."/>
            <person name="Barry K."/>
            <person name="Detter J.C."/>
            <person name="Glavina del Rio T."/>
            <person name="Hammon N."/>
            <person name="Israni S."/>
            <person name="Pitluck S."/>
            <person name="Goltsman E."/>
            <person name="Schmutz J."/>
            <person name="Larimer F."/>
            <person name="Land M."/>
            <person name="Hauser L."/>
            <person name="Mikhailova N."/>
            <person name="Li T."/>
            <person name="Overmann J."/>
            <person name="Bryant D.A."/>
            <person name="Richardson P."/>
        </authorList>
    </citation>
    <scope>NUCLEOTIDE SEQUENCE [LARGE SCALE GENOMIC DNA]</scope>
    <source>
        <strain evidence="15 16">DSM 266</strain>
    </source>
</reference>
<evidence type="ECO:0000256" key="7">
    <source>
        <dbReference type="ARBA" id="ARBA00022801"/>
    </source>
</evidence>
<evidence type="ECO:0000256" key="5">
    <source>
        <dbReference type="ARBA" id="ARBA00022722"/>
    </source>
</evidence>
<evidence type="ECO:0000256" key="6">
    <source>
        <dbReference type="ARBA" id="ARBA00022723"/>
    </source>
</evidence>
<evidence type="ECO:0000256" key="3">
    <source>
        <dbReference type="ARBA" id="ARBA00012768"/>
    </source>
</evidence>
<evidence type="ECO:0000256" key="8">
    <source>
        <dbReference type="ARBA" id="ARBA00022839"/>
    </source>
</evidence>
<sequence>MYDESDFIALSALQHFVYCPRQCALIHIEQVWAENSYTAEGREMHERVDDGETSYRPGVRTTRSVPLRSAMLGASGIADVVEWHKRNGREEPFPIEYKRGRQKKHDADKVQLCAQAICLEEMLGIAIPSGALFYGQTKRRFEVVFDAMLREKTAATAECVHELFRNGVTPLPEPGPKCNQCSLQELCLPEVVVHSRSAKNYVHKLLRELSEDEI</sequence>
<comment type="cofactor">
    <cofactor evidence="13">
        <name>iron-sulfur cluster</name>
        <dbReference type="ChEBI" id="CHEBI:30408"/>
    </cofactor>
</comment>
<keyword evidence="10 13" id="KW-0411">Iron-sulfur</keyword>
<dbReference type="PANTHER" id="PTHR36531">
    <property type="entry name" value="CRISPR-ASSOCIATED EXONUCLEASE CAS4"/>
    <property type="match status" value="1"/>
</dbReference>